<dbReference type="PANTHER" id="PTHR37305">
    <property type="entry name" value="INTEGRAL MEMBRANE PROTEIN-RELATED"/>
    <property type="match status" value="1"/>
</dbReference>
<comment type="caution">
    <text evidence="2">The sequence shown here is derived from an EMBL/GenBank/DDBJ whole genome shotgun (WGS) entry which is preliminary data.</text>
</comment>
<dbReference type="Pfam" id="PF12730">
    <property type="entry name" value="ABC2_membrane_4"/>
    <property type="match status" value="1"/>
</dbReference>
<feature type="transmembrane region" description="Helical" evidence="1">
    <location>
        <begin position="57"/>
        <end position="78"/>
    </location>
</feature>
<keyword evidence="3" id="KW-1185">Reference proteome</keyword>
<evidence type="ECO:0000313" key="2">
    <source>
        <dbReference type="EMBL" id="MFD2169609.1"/>
    </source>
</evidence>
<organism evidence="2 3">
    <name type="scientific">Tumebacillus lipolyticus</name>
    <dbReference type="NCBI Taxonomy" id="1280370"/>
    <lineage>
        <taxon>Bacteria</taxon>
        <taxon>Bacillati</taxon>
        <taxon>Bacillota</taxon>
        <taxon>Bacilli</taxon>
        <taxon>Bacillales</taxon>
        <taxon>Alicyclobacillaceae</taxon>
        <taxon>Tumebacillus</taxon>
    </lineage>
</organism>
<accession>A0ABW4ZVC2</accession>
<dbReference type="EMBL" id="JBHUIO010000005">
    <property type="protein sequence ID" value="MFD2169609.1"/>
    <property type="molecule type" value="Genomic_DNA"/>
</dbReference>
<feature type="transmembrane region" description="Helical" evidence="1">
    <location>
        <begin position="169"/>
        <end position="187"/>
    </location>
</feature>
<feature type="transmembrane region" description="Helical" evidence="1">
    <location>
        <begin position="105"/>
        <end position="130"/>
    </location>
</feature>
<gene>
    <name evidence="2" type="ORF">ACFSOY_06335</name>
</gene>
<keyword evidence="1" id="KW-0812">Transmembrane</keyword>
<dbReference type="Proteomes" id="UP001597343">
    <property type="component" value="Unassembled WGS sequence"/>
</dbReference>
<evidence type="ECO:0000256" key="1">
    <source>
        <dbReference type="SAM" id="Phobius"/>
    </source>
</evidence>
<name>A0ABW4ZVC2_9BACL</name>
<feature type="transmembrane region" description="Helical" evidence="1">
    <location>
        <begin position="17"/>
        <end position="37"/>
    </location>
</feature>
<feature type="transmembrane region" description="Helical" evidence="1">
    <location>
        <begin position="220"/>
        <end position="242"/>
    </location>
</feature>
<proteinExistence type="predicted"/>
<evidence type="ECO:0000313" key="3">
    <source>
        <dbReference type="Proteomes" id="UP001597343"/>
    </source>
</evidence>
<keyword evidence="1" id="KW-1133">Transmembrane helix</keyword>
<dbReference type="RefSeq" id="WP_386044895.1">
    <property type="nucleotide sequence ID" value="NZ_JBHUIO010000005.1"/>
</dbReference>
<dbReference type="PANTHER" id="PTHR37305:SF1">
    <property type="entry name" value="MEMBRANE PROTEIN"/>
    <property type="match status" value="1"/>
</dbReference>
<protein>
    <submittedName>
        <fullName evidence="2">ABC transporter permease</fullName>
    </submittedName>
</protein>
<keyword evidence="1" id="KW-0472">Membrane</keyword>
<reference evidence="3" key="1">
    <citation type="journal article" date="2019" name="Int. J. Syst. Evol. Microbiol.">
        <title>The Global Catalogue of Microorganisms (GCM) 10K type strain sequencing project: providing services to taxonomists for standard genome sequencing and annotation.</title>
        <authorList>
            <consortium name="The Broad Institute Genomics Platform"/>
            <consortium name="The Broad Institute Genome Sequencing Center for Infectious Disease"/>
            <person name="Wu L."/>
            <person name="Ma J."/>
        </authorList>
    </citation>
    <scope>NUCLEOTIDE SEQUENCE [LARGE SCALE GENOMIC DNA]</scope>
    <source>
        <strain evidence="3">CGMCC 1.13574</strain>
    </source>
</reference>
<sequence>MWAVWQAEAYKYFKSKLWWGTLLLISVPPLLNLILWIEHISRNPDFVLTYAEALPQNQTITALLFGPLVLCLLSTLSITSEVQHGTLRYVLTSQIKRWELLLGKALWVFGWNSLLLLFANLVNFLFAFAIGATGSVPIADTLVSWLIISASLAAMIPVYLLISLWIPNFFVPVGFGLIGTFVGLILSSSKYITVYPFTVSVVLVSKALGEDVGQELLGTLPLWIGILSGIGIIGMILTAVLFQRKDVTA</sequence>
<feature type="transmembrane region" description="Helical" evidence="1">
    <location>
        <begin position="142"/>
        <end position="162"/>
    </location>
</feature>